<evidence type="ECO:0000256" key="1">
    <source>
        <dbReference type="SAM" id="MobiDB-lite"/>
    </source>
</evidence>
<dbReference type="SMART" id="SM01316">
    <property type="entry name" value="Spo7_2_N"/>
    <property type="match status" value="1"/>
</dbReference>
<dbReference type="PANTHER" id="PTHR28076:SF1">
    <property type="entry name" value="PROSPORE MEMBRANE ADAPTER PROTEIN SPO71"/>
    <property type="match status" value="1"/>
</dbReference>
<keyword evidence="4" id="KW-1185">Reference proteome</keyword>
<dbReference type="GO" id="GO:1902657">
    <property type="term" value="P:protein localization to prospore membrane"/>
    <property type="evidence" value="ECO:0007669"/>
    <property type="project" value="InterPro"/>
</dbReference>
<protein>
    <recommendedName>
        <fullName evidence="2">PH domain-containing protein</fullName>
    </recommendedName>
</protein>
<dbReference type="Pfam" id="PF15404">
    <property type="entry name" value="PH_4"/>
    <property type="match status" value="1"/>
</dbReference>
<feature type="compositionally biased region" description="Polar residues" evidence="1">
    <location>
        <begin position="112"/>
        <end position="122"/>
    </location>
</feature>
<dbReference type="InterPro" id="IPR039486">
    <property type="entry name" value="Mug56/Spo71_PH"/>
</dbReference>
<dbReference type="Pfam" id="PF23207">
    <property type="entry name" value="PH_SPO71"/>
    <property type="match status" value="1"/>
</dbReference>
<reference evidence="3" key="1">
    <citation type="submission" date="2023-07" db="EMBL/GenBank/DDBJ databases">
        <title>Black Yeasts Isolated from many extreme environments.</title>
        <authorList>
            <person name="Coleine C."/>
            <person name="Stajich J.E."/>
            <person name="Selbmann L."/>
        </authorList>
    </citation>
    <scope>NUCLEOTIDE SEQUENCE</scope>
    <source>
        <strain evidence="3">CCFEE 5485</strain>
    </source>
</reference>
<proteinExistence type="predicted"/>
<dbReference type="InterPro" id="IPR040345">
    <property type="entry name" value="Mug56/Spo71"/>
</dbReference>
<dbReference type="PANTHER" id="PTHR28076">
    <property type="entry name" value="SPORULATION-SPECIFIC PROTEIN 71"/>
    <property type="match status" value="1"/>
</dbReference>
<evidence type="ECO:0000313" key="3">
    <source>
        <dbReference type="EMBL" id="KAK3669310.1"/>
    </source>
</evidence>
<dbReference type="InterPro" id="IPR029217">
    <property type="entry name" value="Spo7_2_N"/>
</dbReference>
<dbReference type="EMBL" id="JAUTXT010000091">
    <property type="protein sequence ID" value="KAK3669310.1"/>
    <property type="molecule type" value="Genomic_DNA"/>
</dbReference>
<dbReference type="InterPro" id="IPR057379">
    <property type="entry name" value="PH_SPO71"/>
</dbReference>
<name>A0AAE0WHT5_9PEZI</name>
<sequence length="965" mass="109091">MNTSLEPDSYTIRRLEHATPEHLHATARRTFIGPIPEGWLKSHRKQWYRGYVSKNANRAPTFTAAQPVAERVQAQQTTSPGPRPSSQSAAADTTASTTSLLHEQHNIATPEATRNASKQGTEQAVPGHNDGGPIMKRPTDLLRIGTFANKVAGNVPRVRFSESTKLQLQQRARRLAAKGNFKWNRIQDGEVLKMDRMLLRTDVTKQSVGADFDERVSQGVVSQQLDKWREFMVVCRKQTEDDADAVLQLYETRVIAASAADRGKAKKKPKVQVPMSTTRAHVNLFSSLDKTLCIWIREKGRTTIYYLRAQSGAASVEWYTFLRGVLGFKRPKTLQVNVPDLSVTLRLDDPFGTAEAKKVLADAAEGNEEALAKTMNDEKGAAGAIVARCIKMLAQSPEWADVLKHWSEHDRIGLAWKRYDRLEWIYGAVEQRMYGTIAMAKTHELELRPKDHYPSMTKTRKGETLEEPSPVEGFLIRLTSQKGQDRRMGKMLFKRLYFTTHNQYLCFLRPSNATPPPPPKLTVAANGNVPSSKQLAEQSPLTYDVDPYPLQGHHISWLDEEGTKSASDQRAHDGEAAAEADRNLRMIMSCDGFISLCDVKRVRKMHRGAAAADQNLDEGSDVEFNTADERQFGQNDSLRDDGATTEVDDERTFELVMENGLVVRLQAYNKEAKQEWMSRLRQLVKYWHHRAKADIDLFKNVRQQNLEALNIDERAEATVGSFAYKWEVSQSYASPTMYNLCGISQCRTVHLSGLLFRKPRRHTTFTRCHVILSHGHLLIFQDTLRRWSGKKLVNIHHERIGSIDLKGCYLYSGLLTENDLLYQNRTFDSNQPGNHALPRVYLQDTWTSTDEDAMTTFVIWHAKSKSWFKSSHFVDDVRSSSTAANQQEAAGQGGLLGRGYKTKEKLTRVSQLGTTGRSVVFKARSRAERDHWVMGIQVEIERLAAREVEEGGSDVRLVGEEQKKV</sequence>
<feature type="compositionally biased region" description="Low complexity" evidence="1">
    <location>
        <begin position="85"/>
        <end position="99"/>
    </location>
</feature>
<evidence type="ECO:0000259" key="2">
    <source>
        <dbReference type="PROSITE" id="PS50003"/>
    </source>
</evidence>
<accession>A0AAE0WHT5</accession>
<dbReference type="Proteomes" id="UP001274830">
    <property type="component" value="Unassembled WGS sequence"/>
</dbReference>
<dbReference type="Pfam" id="PF15407">
    <property type="entry name" value="Spo7_2_N"/>
    <property type="match status" value="1"/>
</dbReference>
<dbReference type="PROSITE" id="PS50003">
    <property type="entry name" value="PH_DOMAIN"/>
    <property type="match status" value="1"/>
</dbReference>
<dbReference type="SUPFAM" id="SSF50729">
    <property type="entry name" value="PH domain-like"/>
    <property type="match status" value="2"/>
</dbReference>
<dbReference type="SMART" id="SM00233">
    <property type="entry name" value="PH"/>
    <property type="match status" value="3"/>
</dbReference>
<gene>
    <name evidence="3" type="ORF">LTR78_010809</name>
</gene>
<dbReference type="AlphaFoldDB" id="A0AAE0WHT5"/>
<organism evidence="3 4">
    <name type="scientific">Recurvomyces mirabilis</name>
    <dbReference type="NCBI Taxonomy" id="574656"/>
    <lineage>
        <taxon>Eukaryota</taxon>
        <taxon>Fungi</taxon>
        <taxon>Dikarya</taxon>
        <taxon>Ascomycota</taxon>
        <taxon>Pezizomycotina</taxon>
        <taxon>Dothideomycetes</taxon>
        <taxon>Dothideomycetidae</taxon>
        <taxon>Mycosphaerellales</taxon>
        <taxon>Teratosphaeriaceae</taxon>
        <taxon>Recurvomyces</taxon>
    </lineage>
</organism>
<comment type="caution">
    <text evidence="3">The sequence shown here is derived from an EMBL/GenBank/DDBJ whole genome shotgun (WGS) entry which is preliminary data.</text>
</comment>
<dbReference type="GO" id="GO:0005628">
    <property type="term" value="C:prospore membrane"/>
    <property type="evidence" value="ECO:0007669"/>
    <property type="project" value="TreeGrafter"/>
</dbReference>
<feature type="domain" description="PH" evidence="2">
    <location>
        <begin position="468"/>
        <end position="685"/>
    </location>
</feature>
<dbReference type="InterPro" id="IPR001849">
    <property type="entry name" value="PH_domain"/>
</dbReference>
<evidence type="ECO:0000313" key="4">
    <source>
        <dbReference type="Proteomes" id="UP001274830"/>
    </source>
</evidence>
<feature type="region of interest" description="Disordered" evidence="1">
    <location>
        <begin position="62"/>
        <end position="138"/>
    </location>
</feature>